<dbReference type="PANTHER" id="PTHR47926">
    <property type="entry name" value="PENTATRICOPEPTIDE REPEAT-CONTAINING PROTEIN"/>
    <property type="match status" value="1"/>
</dbReference>
<feature type="repeat" description="PPR" evidence="2">
    <location>
        <begin position="329"/>
        <end position="363"/>
    </location>
</feature>
<dbReference type="Pfam" id="PF20431">
    <property type="entry name" value="E_motif"/>
    <property type="match status" value="1"/>
</dbReference>
<dbReference type="Pfam" id="PF12854">
    <property type="entry name" value="PPR_1"/>
    <property type="match status" value="1"/>
</dbReference>
<dbReference type="PROSITE" id="PS51375">
    <property type="entry name" value="PPR"/>
    <property type="match status" value="3"/>
</dbReference>
<dbReference type="OrthoDB" id="185373at2759"/>
<dbReference type="InterPro" id="IPR032867">
    <property type="entry name" value="DYW_dom"/>
</dbReference>
<dbReference type="EMBL" id="KZ452036">
    <property type="protein sequence ID" value="PKA49951.1"/>
    <property type="molecule type" value="Genomic_DNA"/>
</dbReference>
<dbReference type="Proteomes" id="UP000236161">
    <property type="component" value="Unassembled WGS sequence"/>
</dbReference>
<dbReference type="GO" id="GO:0031425">
    <property type="term" value="P:chloroplast RNA processing"/>
    <property type="evidence" value="ECO:0007669"/>
    <property type="project" value="UniProtKB-ARBA"/>
</dbReference>
<dbReference type="Pfam" id="PF14432">
    <property type="entry name" value="DYW_deaminase"/>
    <property type="match status" value="1"/>
</dbReference>
<accession>A0A2I0A318</accession>
<dbReference type="PANTHER" id="PTHR47926:SF456">
    <property type="entry name" value="PENTATRICOPEPTIDE REPEAT-CONTAINING PROTEIN ELI1, CHLOROPLASTIC"/>
    <property type="match status" value="1"/>
</dbReference>
<evidence type="ECO:0000259" key="3">
    <source>
        <dbReference type="Pfam" id="PF14432"/>
    </source>
</evidence>
<keyword evidence="5" id="KW-1185">Reference proteome</keyword>
<dbReference type="Pfam" id="PF01535">
    <property type="entry name" value="PPR"/>
    <property type="match status" value="3"/>
</dbReference>
<dbReference type="GO" id="GO:0003723">
    <property type="term" value="F:RNA binding"/>
    <property type="evidence" value="ECO:0007669"/>
    <property type="project" value="InterPro"/>
</dbReference>
<dbReference type="InterPro" id="IPR011990">
    <property type="entry name" value="TPR-like_helical_dom_sf"/>
</dbReference>
<gene>
    <name evidence="4" type="primary">PCMP-H48</name>
    <name evidence="4" type="ORF">AXF42_Ash019267</name>
</gene>
<evidence type="ECO:0000313" key="4">
    <source>
        <dbReference type="EMBL" id="PKA49951.1"/>
    </source>
</evidence>
<dbReference type="GO" id="GO:0016787">
    <property type="term" value="F:hydrolase activity"/>
    <property type="evidence" value="ECO:0007669"/>
    <property type="project" value="UniProtKB-KW"/>
</dbReference>
<dbReference type="InterPro" id="IPR046960">
    <property type="entry name" value="PPR_At4g14850-like_plant"/>
</dbReference>
<dbReference type="Pfam" id="PF13041">
    <property type="entry name" value="PPR_2"/>
    <property type="match status" value="2"/>
</dbReference>
<sequence>MLQSALAVTAPPQANLNFSAHDFPKNKIAACAPPSPFLPLLHRCRSTSEVYQVHGAIIKSGEGHDRFLLFQLLRRCSSLHSIDYASRIFESVKQPDVYHWTALIAGIVAGDFPLDAVLLYSQMMGESIAPDAVLISYVLKACGSQMALEEGKQIHGQVLKLSFGFERAVLMRLIGLYGGCGEFADAKKVFDEMPDRDAVAGTVLISCYSDRGLIDEALGVFCGVPERDTVCWTSMIDGLVRNGREMAAVNLFREMQRENVQPNEITIVCLLSACARLGALQLGKWVDSYLGKYGIRRNTFVCSTLIDMYCKCGSVEEAMKVFDGMPRRDVISYNSMIAGLAVHGKSLEAVQLYRKMIRLGFKPTHITFVAVLNACSHGGLVDLGFEMFESMEKVHGLLPEVEHYGCMVDLLGRVGRLQDAFDMIQEMRVEPDHVIWGALLGACRIHGNLALAKKIGQILISSEKADSGTFVLLANSYSSFGKWEDAARMRAILRERGMQKEPGCSSIEIDNELHEFLLGDIKHPQRKEIYEKLEEMTVLVKKEGYSPAKSEVLQDVQDQEKQWALAIHSERLAICFGLISTKPGKTIRVMKNLRVCGDCHSMIKLIAKVTGRKIVVRDRNRFHHFEDGSCSCGDYW</sequence>
<dbReference type="Gene3D" id="1.25.40.10">
    <property type="entry name" value="Tetratricopeptide repeat domain"/>
    <property type="match status" value="4"/>
</dbReference>
<feature type="repeat" description="PPR" evidence="2">
    <location>
        <begin position="228"/>
        <end position="262"/>
    </location>
</feature>
<proteinExistence type="predicted"/>
<name>A0A2I0A318_9ASPA</name>
<reference evidence="4 5" key="1">
    <citation type="journal article" date="2017" name="Nature">
        <title>The Apostasia genome and the evolution of orchids.</title>
        <authorList>
            <person name="Zhang G.Q."/>
            <person name="Liu K.W."/>
            <person name="Li Z."/>
            <person name="Lohaus R."/>
            <person name="Hsiao Y.Y."/>
            <person name="Niu S.C."/>
            <person name="Wang J.Y."/>
            <person name="Lin Y.C."/>
            <person name="Xu Q."/>
            <person name="Chen L.J."/>
            <person name="Yoshida K."/>
            <person name="Fujiwara S."/>
            <person name="Wang Z.W."/>
            <person name="Zhang Y.Q."/>
            <person name="Mitsuda N."/>
            <person name="Wang M."/>
            <person name="Liu G.H."/>
            <person name="Pecoraro L."/>
            <person name="Huang H.X."/>
            <person name="Xiao X.J."/>
            <person name="Lin M."/>
            <person name="Wu X.Y."/>
            <person name="Wu W.L."/>
            <person name="Chen Y.Y."/>
            <person name="Chang S.B."/>
            <person name="Sakamoto S."/>
            <person name="Ohme-Takagi M."/>
            <person name="Yagi M."/>
            <person name="Zeng S.J."/>
            <person name="Shen C.Y."/>
            <person name="Yeh C.M."/>
            <person name="Luo Y.B."/>
            <person name="Tsai W.C."/>
            <person name="Van de Peer Y."/>
            <person name="Liu Z.J."/>
        </authorList>
    </citation>
    <scope>NUCLEOTIDE SEQUENCE [LARGE SCALE GENOMIC DNA]</scope>
    <source>
        <strain evidence="5">cv. Shenzhen</strain>
        <tissue evidence="4">Stem</tissue>
    </source>
</reference>
<evidence type="ECO:0000256" key="2">
    <source>
        <dbReference type="PROSITE-ProRule" id="PRU00708"/>
    </source>
</evidence>
<evidence type="ECO:0000313" key="5">
    <source>
        <dbReference type="Proteomes" id="UP000236161"/>
    </source>
</evidence>
<keyword evidence="1" id="KW-0677">Repeat</keyword>
<dbReference type="AlphaFoldDB" id="A0A2I0A318"/>
<dbReference type="GO" id="GO:0008270">
    <property type="term" value="F:zinc ion binding"/>
    <property type="evidence" value="ECO:0007669"/>
    <property type="project" value="InterPro"/>
</dbReference>
<keyword evidence="4" id="KW-0378">Hydrolase</keyword>
<organism evidence="4 5">
    <name type="scientific">Apostasia shenzhenica</name>
    <dbReference type="NCBI Taxonomy" id="1088818"/>
    <lineage>
        <taxon>Eukaryota</taxon>
        <taxon>Viridiplantae</taxon>
        <taxon>Streptophyta</taxon>
        <taxon>Embryophyta</taxon>
        <taxon>Tracheophyta</taxon>
        <taxon>Spermatophyta</taxon>
        <taxon>Magnoliopsida</taxon>
        <taxon>Liliopsida</taxon>
        <taxon>Asparagales</taxon>
        <taxon>Orchidaceae</taxon>
        <taxon>Apostasioideae</taxon>
        <taxon>Apostasia</taxon>
    </lineage>
</organism>
<evidence type="ECO:0000256" key="1">
    <source>
        <dbReference type="ARBA" id="ARBA00022737"/>
    </source>
</evidence>
<feature type="repeat" description="PPR" evidence="2">
    <location>
        <begin position="298"/>
        <end position="328"/>
    </location>
</feature>
<dbReference type="InterPro" id="IPR002885">
    <property type="entry name" value="PPR_rpt"/>
</dbReference>
<dbReference type="NCBIfam" id="TIGR00756">
    <property type="entry name" value="PPR"/>
    <property type="match status" value="4"/>
</dbReference>
<dbReference type="InterPro" id="IPR046848">
    <property type="entry name" value="E_motif"/>
</dbReference>
<dbReference type="FunFam" id="1.25.40.10:FF:001050">
    <property type="entry name" value="Pentatricopeptide repeat-containing protein At2g33760"/>
    <property type="match status" value="1"/>
</dbReference>
<dbReference type="EC" id="3.6.1.-" evidence="4"/>
<feature type="domain" description="DYW" evidence="3">
    <location>
        <begin position="544"/>
        <end position="636"/>
    </location>
</feature>
<protein>
    <submittedName>
        <fullName evidence="4">Pentatricopeptide repeat-containing protein</fullName>
        <ecNumber evidence="4">3.6.1.-</ecNumber>
    </submittedName>
</protein>
<dbReference type="FunFam" id="1.25.40.10:FF:000231">
    <property type="entry name" value="Pentatricopeptide repeat-containing protein chloroplastic"/>
    <property type="match status" value="1"/>
</dbReference>
<dbReference type="GO" id="GO:0009451">
    <property type="term" value="P:RNA modification"/>
    <property type="evidence" value="ECO:0007669"/>
    <property type="project" value="InterPro"/>
</dbReference>